<keyword evidence="9" id="KW-1185">Reference proteome</keyword>
<dbReference type="GO" id="GO:0000045">
    <property type="term" value="P:autophagosome assembly"/>
    <property type="evidence" value="ECO:0007669"/>
    <property type="project" value="TreeGrafter"/>
</dbReference>
<keyword evidence="3" id="KW-0808">Transferase</keyword>
<feature type="region of interest" description="Disordered" evidence="7">
    <location>
        <begin position="67"/>
        <end position="90"/>
    </location>
</feature>
<dbReference type="GO" id="GO:0061651">
    <property type="term" value="F:Atg12 conjugating enzyme activity"/>
    <property type="evidence" value="ECO:0007669"/>
    <property type="project" value="TreeGrafter"/>
</dbReference>
<evidence type="ECO:0000313" key="9">
    <source>
        <dbReference type="Proteomes" id="UP000239649"/>
    </source>
</evidence>
<dbReference type="PANTHER" id="PTHR14957">
    <property type="entry name" value="UBIQUITIN-LIKE-CONJUGATING ENZYME ATG10"/>
    <property type="match status" value="1"/>
</dbReference>
<dbReference type="OrthoDB" id="515396at2759"/>
<dbReference type="AlphaFoldDB" id="A0A2P6VCU1"/>
<dbReference type="PANTHER" id="PTHR14957:SF1">
    <property type="entry name" value="UBIQUITIN-LIKE-CONJUGATING ENZYME ATG10"/>
    <property type="match status" value="1"/>
</dbReference>
<comment type="caution">
    <text evidence="8">The sequence shown here is derived from an EMBL/GenBank/DDBJ whole genome shotgun (WGS) entry which is preliminary data.</text>
</comment>
<dbReference type="GO" id="GO:0032446">
    <property type="term" value="P:protein modification by small protein conjugation"/>
    <property type="evidence" value="ECO:0007669"/>
    <property type="project" value="TreeGrafter"/>
</dbReference>
<evidence type="ECO:0000256" key="3">
    <source>
        <dbReference type="ARBA" id="ARBA00022679"/>
    </source>
</evidence>
<keyword evidence="5" id="KW-0072">Autophagy</keyword>
<dbReference type="InterPro" id="IPR007135">
    <property type="entry name" value="Atg3/Atg10"/>
</dbReference>
<protein>
    <recommendedName>
        <fullName evidence="2">Ubiquitin-like-conjugating enzyme ATG10</fullName>
    </recommendedName>
    <alternativeName>
        <fullName evidence="6">Autophagy-related protein 10</fullName>
    </alternativeName>
</protein>
<dbReference type="GO" id="GO:0005829">
    <property type="term" value="C:cytosol"/>
    <property type="evidence" value="ECO:0007669"/>
    <property type="project" value="TreeGrafter"/>
</dbReference>
<evidence type="ECO:0000256" key="6">
    <source>
        <dbReference type="ARBA" id="ARBA00029833"/>
    </source>
</evidence>
<keyword evidence="4" id="KW-0833">Ubl conjugation pathway</keyword>
<comment type="similarity">
    <text evidence="1">Belongs to the ATG10 family.</text>
</comment>
<evidence type="ECO:0000256" key="5">
    <source>
        <dbReference type="ARBA" id="ARBA00023006"/>
    </source>
</evidence>
<reference evidence="8 9" key="1">
    <citation type="journal article" date="2018" name="Plant J.">
        <title>Genome sequences of Chlorella sorokiniana UTEX 1602 and Micractinium conductrix SAG 241.80: implications to maltose excretion by a green alga.</title>
        <authorList>
            <person name="Arriola M.B."/>
            <person name="Velmurugan N."/>
            <person name="Zhang Y."/>
            <person name="Plunkett M.H."/>
            <person name="Hondzo H."/>
            <person name="Barney B.M."/>
        </authorList>
    </citation>
    <scope>NUCLEOTIDE SEQUENCE [LARGE SCALE GENOMIC DNA]</scope>
    <source>
        <strain evidence="8 9">SAG 241.80</strain>
    </source>
</reference>
<evidence type="ECO:0000256" key="4">
    <source>
        <dbReference type="ARBA" id="ARBA00022786"/>
    </source>
</evidence>
<organism evidence="8 9">
    <name type="scientific">Micractinium conductrix</name>
    <dbReference type="NCBI Taxonomy" id="554055"/>
    <lineage>
        <taxon>Eukaryota</taxon>
        <taxon>Viridiplantae</taxon>
        <taxon>Chlorophyta</taxon>
        <taxon>core chlorophytes</taxon>
        <taxon>Trebouxiophyceae</taxon>
        <taxon>Chlorellales</taxon>
        <taxon>Chlorellaceae</taxon>
        <taxon>Chlorella clade</taxon>
        <taxon>Micractinium</taxon>
    </lineage>
</organism>
<dbReference type="Pfam" id="PF03987">
    <property type="entry name" value="Autophagy_act_C"/>
    <property type="match status" value="1"/>
</dbReference>
<dbReference type="GO" id="GO:0000422">
    <property type="term" value="P:autophagy of mitochondrion"/>
    <property type="evidence" value="ECO:0007669"/>
    <property type="project" value="TreeGrafter"/>
</dbReference>
<evidence type="ECO:0000313" key="8">
    <source>
        <dbReference type="EMBL" id="PSC71902.1"/>
    </source>
</evidence>
<accession>A0A2P6VCU1</accession>
<name>A0A2P6VCU1_9CHLO</name>
<evidence type="ECO:0000256" key="1">
    <source>
        <dbReference type="ARBA" id="ARBA00005696"/>
    </source>
</evidence>
<sequence length="324" mass="32041">MLLTPEDFAAGAAALEQAWAAALPSEPAWRWVPVSQPFAAAAGGGYLATEQQLEGPAAAAAGEAPGAAQAAAGGGGGAGTAPAAAADSSEDVLEVLPGSDEEGTDPADARQRQFAGEQAGAGEAAAPQCVAVPPAPAQQVLWLACHIVYHLSYRVPVLFFEASDQGGAPLGLAALLAALPRLCAAAGSAQPGTVVTQEEHPLLRRPFFMLHPCQTPAVMALLLEPEARPDEASSRRVCCSGAATESPAAAAAAAAAARAAGRAAATVVAAPGVDGSLPHAHPVPPGAAAAPASGAALRYLLAWLSVAGQPLGVAPPAELWMQRG</sequence>
<dbReference type="Gene3D" id="3.30.1460.50">
    <property type="match status" value="1"/>
</dbReference>
<proteinExistence type="inferred from homology"/>
<gene>
    <name evidence="8" type="ORF">C2E20_4729</name>
</gene>
<dbReference type="Proteomes" id="UP000239649">
    <property type="component" value="Unassembled WGS sequence"/>
</dbReference>
<evidence type="ECO:0000256" key="7">
    <source>
        <dbReference type="SAM" id="MobiDB-lite"/>
    </source>
</evidence>
<evidence type="ECO:0000256" key="2">
    <source>
        <dbReference type="ARBA" id="ARBA00021099"/>
    </source>
</evidence>
<dbReference type="STRING" id="554055.A0A2P6VCU1"/>
<dbReference type="EMBL" id="LHPF02000012">
    <property type="protein sequence ID" value="PSC71902.1"/>
    <property type="molecule type" value="Genomic_DNA"/>
</dbReference>